<accession>A0A1T2CWF3</accession>
<evidence type="ECO:0000313" key="1">
    <source>
        <dbReference type="EMBL" id="OOY33850.1"/>
    </source>
</evidence>
<dbReference type="Proteomes" id="UP000190962">
    <property type="component" value="Unassembled WGS sequence"/>
</dbReference>
<reference evidence="1 2" key="1">
    <citation type="submission" date="2016-11" db="EMBL/GenBank/DDBJ databases">
        <title>Mixed transmission modes and dynamic genome evolution in an obligate animal-bacterial symbiosis.</title>
        <authorList>
            <person name="Russell S.L."/>
            <person name="Corbett-Detig R.B."/>
            <person name="Cavanaugh C.M."/>
        </authorList>
    </citation>
    <scope>NUCLEOTIDE SEQUENCE [LARGE SCALE GENOMIC DNA]</scope>
    <source>
        <strain evidence="1">MA-KB16</strain>
    </source>
</reference>
<proteinExistence type="predicted"/>
<sequence length="211" mass="24115">MTKCNYIDGHYYEIFHPGWGGFVEELFFYTSRNYGVTEAFLRNLTGIPDFSMSAYKAKCLSELQKSVLATILTKAPDRETGLAVVNIINKVKKHKVDVDNDLLEIFPPRSVHKTPTEVHDPHKKHTHQVDISPIEPWLNMAKRLQMVVAVHSHHIEIDMQVLARHLNSENETIRNNLLNSIIDLHNAGYEIRNHPHLTHSEAHLIGDEGST</sequence>
<evidence type="ECO:0000313" key="2">
    <source>
        <dbReference type="Proteomes" id="UP000190962"/>
    </source>
</evidence>
<organism evidence="1 2">
    <name type="scientific">Solemya velum gill symbiont</name>
    <dbReference type="NCBI Taxonomy" id="2340"/>
    <lineage>
        <taxon>Bacteria</taxon>
        <taxon>Pseudomonadati</taxon>
        <taxon>Pseudomonadota</taxon>
        <taxon>Gammaproteobacteria</taxon>
        <taxon>sulfur-oxidizing symbionts</taxon>
    </lineage>
</organism>
<dbReference type="RefSeq" id="WP_143555900.1">
    <property type="nucleotide sequence ID" value="NZ_MPNX01000034.1"/>
</dbReference>
<gene>
    <name evidence="1" type="ORF">BOV88_13130</name>
</gene>
<name>A0A1T2CWF3_SOVGS</name>
<comment type="caution">
    <text evidence="1">The sequence shown here is derived from an EMBL/GenBank/DDBJ whole genome shotgun (WGS) entry which is preliminary data.</text>
</comment>
<protein>
    <submittedName>
        <fullName evidence="1">Uncharacterized protein</fullName>
    </submittedName>
</protein>
<dbReference type="AlphaFoldDB" id="A0A1T2CWF3"/>
<dbReference type="EMBL" id="MPNX01000034">
    <property type="protein sequence ID" value="OOY33850.1"/>
    <property type="molecule type" value="Genomic_DNA"/>
</dbReference>